<dbReference type="RefSeq" id="WP_224034202.1">
    <property type="nucleotide sequence ID" value="NZ_AP024849.1"/>
</dbReference>
<reference evidence="2" key="1">
    <citation type="submission" date="2021-07" db="EMBL/GenBank/DDBJ databases">
        <title>Complete genome sequencing of a Clostridium isolate.</title>
        <authorList>
            <person name="Ueki A."/>
            <person name="Tonouchi A."/>
        </authorList>
    </citation>
    <scope>NUCLEOTIDE SEQUENCE [LARGE SCALE GENOMIC DNA]</scope>
    <source>
        <strain evidence="2">C5S11</strain>
    </source>
</reference>
<evidence type="ECO:0000313" key="2">
    <source>
        <dbReference type="Proteomes" id="UP000824633"/>
    </source>
</evidence>
<dbReference type="NCBIfam" id="TIGR02678">
    <property type="entry name" value="TIGR02678 family protein"/>
    <property type="match status" value="1"/>
</dbReference>
<accession>A0ABM7T7B3</accession>
<evidence type="ECO:0000313" key="1">
    <source>
        <dbReference type="EMBL" id="BCZ47894.1"/>
    </source>
</evidence>
<keyword evidence="2" id="KW-1185">Reference proteome</keyword>
<dbReference type="EMBL" id="AP024849">
    <property type="protein sequence ID" value="BCZ47894.1"/>
    <property type="molecule type" value="Genomic_DNA"/>
</dbReference>
<evidence type="ECO:0008006" key="3">
    <source>
        <dbReference type="Google" id="ProtNLM"/>
    </source>
</evidence>
<proteinExistence type="predicted"/>
<gene>
    <name evidence="1" type="ORF">psyc5s11_39610</name>
</gene>
<name>A0ABM7T7B3_9CLOT</name>
<organism evidence="1 2">
    <name type="scientific">Clostridium gelidum</name>
    <dbReference type="NCBI Taxonomy" id="704125"/>
    <lineage>
        <taxon>Bacteria</taxon>
        <taxon>Bacillati</taxon>
        <taxon>Bacillota</taxon>
        <taxon>Clostridia</taxon>
        <taxon>Eubacteriales</taxon>
        <taxon>Clostridiaceae</taxon>
        <taxon>Clostridium</taxon>
    </lineage>
</organism>
<dbReference type="Pfam" id="PF09661">
    <property type="entry name" value="DUF2398"/>
    <property type="match status" value="1"/>
</dbReference>
<dbReference type="Proteomes" id="UP000824633">
    <property type="component" value="Chromosome"/>
</dbReference>
<protein>
    <recommendedName>
        <fullName evidence="3">TIGR02678 family protein</fullName>
    </recommendedName>
</protein>
<sequence length="383" mass="45411">MENLKKLLVNFYISKEYDRESYYAVKDNIKDFSSFLRDKLGYNVIIRGDFLKLEKIPGIAESFMGIDEFTEAREYSFLMLLLMFLEDKAKEEQFLLSHITEFISLNPIGDSVDWTNYYTRRSLIKVLRFSIKYKIIKINDGNEESFAKDSTKEVLFESTGISKYMVKVFNNNINEKTTVEDILKDENFNTDADKGVLRKYRAYRRLLLSPIVYRNDGPLEDYEYIKTYRNAIEGDFEKYLGLNLQVHKNGALLIPQENKFQNIETFPCNKGISDLTLHIITYINKIIRNEKDKLTNDDLFMMDKEYFEKLLEKVQREKKNGLSKEYRDMQFGKMCYEVINYMTRIKLIEEKEDKIVIYPLCGKIQGDYPRDYEIKDIGSDKNE</sequence>
<dbReference type="InterPro" id="IPR013494">
    <property type="entry name" value="CHP02678"/>
</dbReference>